<dbReference type="Pfam" id="PF22606">
    <property type="entry name" value="Cdc6-ORC-like_ATPase_lid"/>
    <property type="match status" value="1"/>
</dbReference>
<dbReference type="OrthoDB" id="1926878at2759"/>
<dbReference type="Proteomes" id="UP000192639">
    <property type="component" value="Unassembled WGS sequence"/>
</dbReference>
<sequence>MLLILLSNRLGRLSSKVESRIGKNRIEFKAYTADQLERILNQSKNSEKENSTNLVNKFVAKKVAGGTGDIRKARDLLEDGAPDIQGMNKKIKEYYEPLIVRYHRLLNKYQKMVIRVINMSESNKMDGVGLYNDVKRECKINSIEILPHYDYCDVIEDLRDMGFIKIRNREVTRDYLVEELE</sequence>
<dbReference type="GO" id="GO:0006270">
    <property type="term" value="P:DNA replication initiation"/>
    <property type="evidence" value="ECO:0007669"/>
    <property type="project" value="TreeGrafter"/>
</dbReference>
<reference evidence="3 4" key="1">
    <citation type="journal article" date="2017" name="Environ. Microbiol.">
        <title>Decay of the glycolytic pathway and adaptation to intranuclear parasitism within Enterocytozoonidae microsporidia.</title>
        <authorList>
            <person name="Wiredu Boakye D."/>
            <person name="Jaroenlak P."/>
            <person name="Prachumwat A."/>
            <person name="Williams T.A."/>
            <person name="Bateman K.S."/>
            <person name="Itsathitphaisarn O."/>
            <person name="Sritunyalucksana K."/>
            <person name="Paszkiewicz K.H."/>
            <person name="Moore K.A."/>
            <person name="Stentiford G.D."/>
            <person name="Williams B.A."/>
        </authorList>
    </citation>
    <scope>NUCLEOTIDE SEQUENCE [LARGE SCALE GENOMIC DNA]</scope>
    <source>
        <strain evidence="3 4">GB1</strain>
    </source>
</reference>
<dbReference type="GO" id="GO:0033314">
    <property type="term" value="P:mitotic DNA replication checkpoint signaling"/>
    <property type="evidence" value="ECO:0007669"/>
    <property type="project" value="TreeGrafter"/>
</dbReference>
<accession>A0A1Y1S4T3</accession>
<evidence type="ECO:0000313" key="3">
    <source>
        <dbReference type="EMBL" id="ORD93410.1"/>
    </source>
</evidence>
<protein>
    <recommendedName>
        <fullName evidence="2">Cdc6/ORC1-like ATPase lid domain-containing protein</fullName>
    </recommendedName>
</protein>
<dbReference type="VEuPathDB" id="MicrosporidiaDB:ECANGB1_2292"/>
<evidence type="ECO:0000256" key="1">
    <source>
        <dbReference type="ARBA" id="ARBA00022705"/>
    </source>
</evidence>
<dbReference type="AlphaFoldDB" id="A0A1Y1S4T3"/>
<name>A0A1Y1S4T3_9MICR</name>
<gene>
    <name evidence="3" type="ORF">ECANGB1_2292</name>
</gene>
<keyword evidence="1" id="KW-0235">DNA replication</keyword>
<evidence type="ECO:0000313" key="4">
    <source>
        <dbReference type="Proteomes" id="UP000192639"/>
    </source>
</evidence>
<dbReference type="SUPFAM" id="SSF52540">
    <property type="entry name" value="P-loop containing nucleoside triphosphate hydrolases"/>
    <property type="match status" value="1"/>
</dbReference>
<feature type="domain" description="Cdc6/ORC1-like ATPase lid" evidence="2">
    <location>
        <begin position="31"/>
        <end position="78"/>
    </location>
</feature>
<comment type="caution">
    <text evidence="3">The sequence shown here is derived from an EMBL/GenBank/DDBJ whole genome shotgun (WGS) entry which is preliminary data.</text>
</comment>
<dbReference type="InterPro" id="IPR027417">
    <property type="entry name" value="P-loop_NTPase"/>
</dbReference>
<keyword evidence="4" id="KW-1185">Reference proteome</keyword>
<dbReference type="PANTHER" id="PTHR10763:SF26">
    <property type="entry name" value="CELL DIVISION CONTROL PROTEIN 6 HOMOLOG"/>
    <property type="match status" value="1"/>
</dbReference>
<dbReference type="PANTHER" id="PTHR10763">
    <property type="entry name" value="CELL DIVISION CONTROL PROTEIN 6-RELATED"/>
    <property type="match status" value="1"/>
</dbReference>
<dbReference type="EMBL" id="LWDP01000088">
    <property type="protein sequence ID" value="ORD93410.1"/>
    <property type="molecule type" value="Genomic_DNA"/>
</dbReference>
<evidence type="ECO:0000259" key="2">
    <source>
        <dbReference type="Pfam" id="PF22606"/>
    </source>
</evidence>
<proteinExistence type="predicted"/>
<dbReference type="Gene3D" id="1.10.8.60">
    <property type="match status" value="1"/>
</dbReference>
<dbReference type="Gene3D" id="3.40.50.300">
    <property type="entry name" value="P-loop containing nucleotide triphosphate hydrolases"/>
    <property type="match status" value="1"/>
</dbReference>
<dbReference type="GO" id="GO:0003688">
    <property type="term" value="F:DNA replication origin binding"/>
    <property type="evidence" value="ECO:0007669"/>
    <property type="project" value="TreeGrafter"/>
</dbReference>
<dbReference type="InterPro" id="IPR050311">
    <property type="entry name" value="ORC1/CDC6"/>
</dbReference>
<dbReference type="InterPro" id="IPR054425">
    <property type="entry name" value="Cdc6_ORC1-like_ATPase_lid"/>
</dbReference>
<organism evidence="3 4">
    <name type="scientific">Enterospora canceri</name>
    <dbReference type="NCBI Taxonomy" id="1081671"/>
    <lineage>
        <taxon>Eukaryota</taxon>
        <taxon>Fungi</taxon>
        <taxon>Fungi incertae sedis</taxon>
        <taxon>Microsporidia</taxon>
        <taxon>Enterocytozoonidae</taxon>
        <taxon>Enterospora</taxon>
    </lineage>
</organism>